<dbReference type="SMART" id="SM00737">
    <property type="entry name" value="ML"/>
    <property type="match status" value="1"/>
</dbReference>
<organism evidence="4">
    <name type="scientific">Kwoniella pini CBS 10737</name>
    <dbReference type="NCBI Taxonomy" id="1296096"/>
    <lineage>
        <taxon>Eukaryota</taxon>
        <taxon>Fungi</taxon>
        <taxon>Dikarya</taxon>
        <taxon>Basidiomycota</taxon>
        <taxon>Agaricomycotina</taxon>
        <taxon>Tremellomycetes</taxon>
        <taxon>Tremellales</taxon>
        <taxon>Cryptococcaceae</taxon>
        <taxon>Kwoniella</taxon>
    </lineage>
</organism>
<dbReference type="EMBL" id="CP144528">
    <property type="protein sequence ID" value="WWC73305.1"/>
    <property type="molecule type" value="Genomic_DNA"/>
</dbReference>
<dbReference type="EMBL" id="KI894013">
    <property type="protein sequence ID" value="OCF48406.1"/>
    <property type="molecule type" value="Genomic_DNA"/>
</dbReference>
<evidence type="ECO:0000313" key="5">
    <source>
        <dbReference type="EMBL" id="WWC73305.1"/>
    </source>
</evidence>
<evidence type="ECO:0000313" key="6">
    <source>
        <dbReference type="Proteomes" id="UP000094020"/>
    </source>
</evidence>
<dbReference type="InterPro" id="IPR014756">
    <property type="entry name" value="Ig_E-set"/>
</dbReference>
<feature type="signal peptide" evidence="2">
    <location>
        <begin position="1"/>
        <end position="20"/>
    </location>
</feature>
<evidence type="ECO:0000259" key="3">
    <source>
        <dbReference type="SMART" id="SM00737"/>
    </source>
</evidence>
<feature type="domain" description="MD-2-related lipid-recognition" evidence="3">
    <location>
        <begin position="285"/>
        <end position="414"/>
    </location>
</feature>
<keyword evidence="2" id="KW-0732">Signal</keyword>
<dbReference type="SUPFAM" id="SSF81296">
    <property type="entry name" value="E set domains"/>
    <property type="match status" value="1"/>
</dbReference>
<evidence type="ECO:0000256" key="2">
    <source>
        <dbReference type="SAM" id="SignalP"/>
    </source>
</evidence>
<dbReference type="KEGG" id="kpin:30173552"/>
<dbReference type="RefSeq" id="XP_019009625.1">
    <property type="nucleotide sequence ID" value="XM_019156907.1"/>
</dbReference>
<reference evidence="4" key="3">
    <citation type="submission" date="2016-07" db="EMBL/GenBank/DDBJ databases">
        <title>Evolution of pathogenesis and genome organization in the Tremellales.</title>
        <authorList>
            <person name="Cuomo C."/>
            <person name="Litvintseva A."/>
            <person name="Heitman J."/>
            <person name="Chen Y."/>
            <person name="Sun S."/>
            <person name="Springer D."/>
            <person name="Dromer F."/>
            <person name="Young S."/>
            <person name="Zeng Q."/>
            <person name="Chapman S."/>
            <person name="Gujja S."/>
            <person name="Saif S."/>
            <person name="Birren B."/>
        </authorList>
    </citation>
    <scope>NUCLEOTIDE SEQUENCE</scope>
    <source>
        <strain evidence="4">CBS 10737</strain>
    </source>
</reference>
<sequence>MHTSTLITLLPFLALPTTYALPGHFQHSEQKGPLPAFLRRQNSGALNLPPSLNSPTITNPTIDPTSIITASEEISFIQTAESTLPSLWQINTIPQTLLAQNQAGQIKATITSSPTSIITQMSTNFNSIDNDGMMNAANDTPSAFETGMTAVEYQGDSLLDFTSVSMEAIETAQSTSMDITAAAVAITSMVSGITASTTSSTIGQNTITSAPTSTFTSVVASSVNVVMYTSSSNSGSSSITQSANASASASISMNGSSGIQIDNVSSSPSAALPEETESKGKKIRYKHCSETKGTVTEIKIEPCEGGKGTILDPCHFQAGKNYTITLSYISPEDSISPRANLEVRDKTSSDGLTKFPYPGQSFDACQYTTCPIKGQINEIYKYEFTTLNNRFDQLTFNMTNGLDGNSIMCAYFPITFMPNMAGRSLKRNLPFGGIGSRW</sequence>
<dbReference type="Gene3D" id="2.60.40.770">
    <property type="match status" value="1"/>
</dbReference>
<gene>
    <name evidence="4" type="ORF">I206_05183</name>
    <name evidence="5" type="ORF">I206_107272</name>
</gene>
<dbReference type="GeneID" id="30173552"/>
<reference evidence="5" key="2">
    <citation type="submission" date="2013-07" db="EMBL/GenBank/DDBJ databases">
        <authorList>
            <consortium name="The Broad Institute Genome Sequencing Platform"/>
            <person name="Cuomo C."/>
            <person name="Litvintseva A."/>
            <person name="Chen Y."/>
            <person name="Heitman J."/>
            <person name="Sun S."/>
            <person name="Springer D."/>
            <person name="Dromer F."/>
            <person name="Young S.K."/>
            <person name="Zeng Q."/>
            <person name="Gargeya S."/>
            <person name="Fitzgerald M."/>
            <person name="Abouelleil A."/>
            <person name="Alvarado L."/>
            <person name="Berlin A.M."/>
            <person name="Chapman S.B."/>
            <person name="Dewar J."/>
            <person name="Goldberg J."/>
            <person name="Griggs A."/>
            <person name="Gujja S."/>
            <person name="Hansen M."/>
            <person name="Howarth C."/>
            <person name="Imamovic A."/>
            <person name="Larimer J."/>
            <person name="McCowan C."/>
            <person name="Murphy C."/>
            <person name="Pearson M."/>
            <person name="Priest M."/>
            <person name="Roberts A."/>
            <person name="Saif S."/>
            <person name="Shea T."/>
            <person name="Sykes S."/>
            <person name="Wortman J."/>
            <person name="Nusbaum C."/>
            <person name="Birren B."/>
        </authorList>
    </citation>
    <scope>NUCLEOTIDE SEQUENCE</scope>
    <source>
        <strain evidence="5">CBS 10737</strain>
    </source>
</reference>
<evidence type="ECO:0000256" key="1">
    <source>
        <dbReference type="ARBA" id="ARBA00016056"/>
    </source>
</evidence>
<accession>A0A1B9HYQ8</accession>
<dbReference type="AlphaFoldDB" id="A0A1B9HYQ8"/>
<feature type="chain" id="PRO_5008628202" description="Phosphatidylglycerol/phosphatidylinositol transfer protein" evidence="2">
    <location>
        <begin position="21"/>
        <end position="438"/>
    </location>
</feature>
<reference evidence="5" key="4">
    <citation type="submission" date="2024-02" db="EMBL/GenBank/DDBJ databases">
        <title>Comparative genomics of Cryptococcus and Kwoniella reveals pathogenesis evolution and contrasting modes of karyotype evolution via chromosome fusion or intercentromeric recombination.</title>
        <authorList>
            <person name="Coelho M.A."/>
            <person name="David-Palma M."/>
            <person name="Shea T."/>
            <person name="Bowers K."/>
            <person name="McGinley-Smith S."/>
            <person name="Mohammad A.W."/>
            <person name="Gnirke A."/>
            <person name="Yurkov A.M."/>
            <person name="Nowrousian M."/>
            <person name="Sun S."/>
            <person name="Cuomo C.A."/>
            <person name="Heitman J."/>
        </authorList>
    </citation>
    <scope>NUCLEOTIDE SEQUENCE</scope>
    <source>
        <strain evidence="5">CBS 10737</strain>
    </source>
</reference>
<dbReference type="Pfam" id="PF02221">
    <property type="entry name" value="E1_DerP2_DerF2"/>
    <property type="match status" value="1"/>
</dbReference>
<proteinExistence type="predicted"/>
<evidence type="ECO:0000313" key="4">
    <source>
        <dbReference type="EMBL" id="OCF48406.1"/>
    </source>
</evidence>
<name>A0A1B9HYQ8_9TREE</name>
<dbReference type="Proteomes" id="UP000094020">
    <property type="component" value="Chromosome 10"/>
</dbReference>
<protein>
    <recommendedName>
        <fullName evidence="1">Phosphatidylglycerol/phosphatidylinositol transfer protein</fullName>
    </recommendedName>
</protein>
<keyword evidence="6" id="KW-1185">Reference proteome</keyword>
<dbReference type="OrthoDB" id="2564854at2759"/>
<dbReference type="InterPro" id="IPR003172">
    <property type="entry name" value="ML_dom"/>
</dbReference>
<reference evidence="4" key="1">
    <citation type="submission" date="2013-07" db="EMBL/GenBank/DDBJ databases">
        <title>The Genome Sequence of Cryptococcus pinus CBS10737.</title>
        <authorList>
            <consortium name="The Broad Institute Genome Sequencing Platform"/>
            <person name="Cuomo C."/>
            <person name="Litvintseva A."/>
            <person name="Chen Y."/>
            <person name="Heitman J."/>
            <person name="Sun S."/>
            <person name="Springer D."/>
            <person name="Dromer F."/>
            <person name="Young S.K."/>
            <person name="Zeng Q."/>
            <person name="Gargeya S."/>
            <person name="Fitzgerald M."/>
            <person name="Abouelleil A."/>
            <person name="Alvarado L."/>
            <person name="Berlin A.M."/>
            <person name="Chapman S.B."/>
            <person name="Dewar J."/>
            <person name="Goldberg J."/>
            <person name="Griggs A."/>
            <person name="Gujja S."/>
            <person name="Hansen M."/>
            <person name="Howarth C."/>
            <person name="Imamovic A."/>
            <person name="Larimer J."/>
            <person name="McCowan C."/>
            <person name="Murphy C."/>
            <person name="Pearson M."/>
            <person name="Priest M."/>
            <person name="Roberts A."/>
            <person name="Saif S."/>
            <person name="Shea T."/>
            <person name="Sykes S."/>
            <person name="Wortman J."/>
            <person name="Nusbaum C."/>
            <person name="Birren B."/>
        </authorList>
    </citation>
    <scope>NUCLEOTIDE SEQUENCE [LARGE SCALE GENOMIC DNA]</scope>
    <source>
        <strain evidence="4">CBS 10737</strain>
    </source>
</reference>